<sequence length="45" mass="5187">MSSVLERLDRDDPEVRETLADLATSDRPLAPAYADMFRDWYGDEP</sequence>
<evidence type="ECO:0000313" key="2">
    <source>
        <dbReference type="Proteomes" id="UP000451471"/>
    </source>
</evidence>
<comment type="caution">
    <text evidence="1">The sequence shown here is derived from an EMBL/GenBank/DDBJ whole genome shotgun (WGS) entry which is preliminary data.</text>
</comment>
<dbReference type="AlphaFoldDB" id="A0A6B0GM77"/>
<proteinExistence type="predicted"/>
<organism evidence="1 2">
    <name type="scientific">Halomarina oriensis</name>
    <dbReference type="NCBI Taxonomy" id="671145"/>
    <lineage>
        <taxon>Archaea</taxon>
        <taxon>Methanobacteriati</taxon>
        <taxon>Methanobacteriota</taxon>
        <taxon>Stenosarchaea group</taxon>
        <taxon>Halobacteria</taxon>
        <taxon>Halobacteriales</taxon>
        <taxon>Natronomonadaceae</taxon>
        <taxon>Halomarina</taxon>
    </lineage>
</organism>
<dbReference type="RefSeq" id="WP_158204426.1">
    <property type="nucleotide sequence ID" value="NZ_WSZK01000015.1"/>
</dbReference>
<evidence type="ECO:0000313" key="1">
    <source>
        <dbReference type="EMBL" id="MWG34787.1"/>
    </source>
</evidence>
<protein>
    <submittedName>
        <fullName evidence="1">Uncharacterized protein</fullName>
    </submittedName>
</protein>
<keyword evidence="2" id="KW-1185">Reference proteome</keyword>
<gene>
    <name evidence="1" type="ORF">GQS65_09835</name>
</gene>
<name>A0A6B0GM77_9EURY</name>
<dbReference type="Proteomes" id="UP000451471">
    <property type="component" value="Unassembled WGS sequence"/>
</dbReference>
<accession>A0A6B0GM77</accession>
<reference evidence="1 2" key="1">
    <citation type="submission" date="2019-12" db="EMBL/GenBank/DDBJ databases">
        <title>Halocatena pleomorpha gen. nov. sp. nov., an extremely halophilic archaeon of family Halobacteriaceae isolated from saltpan soil.</title>
        <authorList>
            <person name="Pal Y."/>
            <person name="Verma A."/>
            <person name="Krishnamurthi S."/>
            <person name="Kumar P."/>
        </authorList>
    </citation>
    <scope>NUCLEOTIDE SEQUENCE [LARGE SCALE GENOMIC DNA]</scope>
    <source>
        <strain evidence="1 2">JCM 16495</strain>
    </source>
</reference>
<dbReference type="EMBL" id="WSZK01000015">
    <property type="protein sequence ID" value="MWG34787.1"/>
    <property type="molecule type" value="Genomic_DNA"/>
</dbReference>